<feature type="region of interest" description="Disordered" evidence="1">
    <location>
        <begin position="160"/>
        <end position="181"/>
    </location>
</feature>
<dbReference type="CDD" id="cd00048">
    <property type="entry name" value="DSRM_SF"/>
    <property type="match status" value="1"/>
</dbReference>
<feature type="compositionally biased region" description="Basic and acidic residues" evidence="1">
    <location>
        <begin position="407"/>
        <end position="417"/>
    </location>
</feature>
<dbReference type="OrthoDB" id="5222339at2759"/>
<protein>
    <recommendedName>
        <fullName evidence="2">DRBM domain-containing protein</fullName>
    </recommendedName>
</protein>
<feature type="region of interest" description="Disordered" evidence="1">
    <location>
        <begin position="407"/>
        <end position="430"/>
    </location>
</feature>
<name>A0A9W9D4E5_9PLEO</name>
<dbReference type="EMBL" id="JAPEVA010000109">
    <property type="protein sequence ID" value="KAJ4399329.1"/>
    <property type="molecule type" value="Genomic_DNA"/>
</dbReference>
<evidence type="ECO:0000259" key="2">
    <source>
        <dbReference type="SMART" id="SM00358"/>
    </source>
</evidence>
<dbReference type="Gene3D" id="3.30.160.20">
    <property type="match status" value="1"/>
</dbReference>
<keyword evidence="4" id="KW-1185">Reference proteome</keyword>
<feature type="domain" description="DRBM" evidence="2">
    <location>
        <begin position="83"/>
        <end position="151"/>
    </location>
</feature>
<evidence type="ECO:0000256" key="1">
    <source>
        <dbReference type="SAM" id="MobiDB-lite"/>
    </source>
</evidence>
<dbReference type="Proteomes" id="UP001140510">
    <property type="component" value="Unassembled WGS sequence"/>
</dbReference>
<feature type="domain" description="DRBM" evidence="2">
    <location>
        <begin position="186"/>
        <end position="252"/>
    </location>
</feature>
<reference evidence="3" key="1">
    <citation type="submission" date="2022-10" db="EMBL/GenBank/DDBJ databases">
        <title>Tapping the CABI collections for fungal endophytes: first genome assemblies for Collariella, Neodidymelliopsis, Ascochyta clinopodiicola, Didymella pomorum, Didymosphaeria variabile, Neocosmospora piperis and Neocucurbitaria cava.</title>
        <authorList>
            <person name="Hill R."/>
        </authorList>
    </citation>
    <scope>NUCLEOTIDE SEQUENCE</scope>
    <source>
        <strain evidence="3">IMI 355091</strain>
    </source>
</reference>
<evidence type="ECO:0000313" key="4">
    <source>
        <dbReference type="Proteomes" id="UP001140510"/>
    </source>
</evidence>
<dbReference type="InterPro" id="IPR014720">
    <property type="entry name" value="dsRBD_dom"/>
</dbReference>
<feature type="region of interest" description="Disordered" evidence="1">
    <location>
        <begin position="269"/>
        <end position="294"/>
    </location>
</feature>
<evidence type="ECO:0000313" key="3">
    <source>
        <dbReference type="EMBL" id="KAJ4399329.1"/>
    </source>
</evidence>
<sequence length="430" mass="46104">MEVDYATHPSMVASAHAGDAAVTIPMAGVMSLDDFLSANQEDHDAFLAARKEANRPAKKSKTKSSTPVQPVAVGARSSKHTILLHEQYQALAIPQPVFTYQGDGVTKFSVEVSFPGLANAEELQGLKEEGRFNSKQEAKEAASKSALAILERLVEEGRITKAGKAKKPKGEPAQQQPKEEDPWENFVGQLLEFQRATGAPQPNYTDYQLGTRWACLAEIEGHDQHYGSLEALFGSKKAARQHAAGCAVAHFKAAGTWPDEFTDVGGIKKRKAAANPASPGSPDGRRPGTASSAVAASAQSQVASLAHMLGLSTPEYRFSYTDPGVPDIHTVSCWFKNGGVHEGPVGEVRNIFGKKNARIECARKTLQYLTTLKDERMAIANGLVKGIEGGKVIAGVGVGMAMDGEEGVKGRMEKESSNDELDTYEDAMEH</sequence>
<comment type="caution">
    <text evidence="3">The sequence shown here is derived from an EMBL/GenBank/DDBJ whole genome shotgun (WGS) entry which is preliminary data.</text>
</comment>
<feature type="region of interest" description="Disordered" evidence="1">
    <location>
        <begin position="52"/>
        <end position="72"/>
    </location>
</feature>
<organism evidence="3 4">
    <name type="scientific">Didymella pomorum</name>
    <dbReference type="NCBI Taxonomy" id="749634"/>
    <lineage>
        <taxon>Eukaryota</taxon>
        <taxon>Fungi</taxon>
        <taxon>Dikarya</taxon>
        <taxon>Ascomycota</taxon>
        <taxon>Pezizomycotina</taxon>
        <taxon>Dothideomycetes</taxon>
        <taxon>Pleosporomycetidae</taxon>
        <taxon>Pleosporales</taxon>
        <taxon>Pleosporineae</taxon>
        <taxon>Didymellaceae</taxon>
        <taxon>Didymella</taxon>
    </lineage>
</organism>
<dbReference type="SUPFAM" id="SSF54768">
    <property type="entry name" value="dsRNA-binding domain-like"/>
    <property type="match status" value="2"/>
</dbReference>
<feature type="compositionally biased region" description="Acidic residues" evidence="1">
    <location>
        <begin position="418"/>
        <end position="430"/>
    </location>
</feature>
<gene>
    <name evidence="3" type="ORF">N0V91_009518</name>
</gene>
<accession>A0A9W9D4E5</accession>
<dbReference type="SMART" id="SM00358">
    <property type="entry name" value="DSRM"/>
    <property type="match status" value="3"/>
</dbReference>
<dbReference type="AlphaFoldDB" id="A0A9W9D4E5"/>
<proteinExistence type="predicted"/>
<feature type="domain" description="DRBM" evidence="2">
    <location>
        <begin position="298"/>
        <end position="370"/>
    </location>
</feature>